<dbReference type="InterPro" id="IPR023459">
    <property type="entry name" value="Tscrpt_elong_fac_GreA/B_fam"/>
</dbReference>
<proteinExistence type="inferred from homology"/>
<dbReference type="Gene3D" id="1.10.287.180">
    <property type="entry name" value="Transcription elongation factor, GreA/GreB, N-terminal domain"/>
    <property type="match status" value="1"/>
</dbReference>
<keyword evidence="13" id="KW-0251">Elongation factor</keyword>
<dbReference type="GO" id="GO:0032784">
    <property type="term" value="P:regulation of DNA-templated transcription elongation"/>
    <property type="evidence" value="ECO:0007669"/>
    <property type="project" value="UniProtKB-UniRule"/>
</dbReference>
<feature type="domain" description="Transcription elongation factor GreA/GreB N-terminal" evidence="12">
    <location>
        <begin position="6"/>
        <end position="75"/>
    </location>
</feature>
<evidence type="ECO:0000256" key="8">
    <source>
        <dbReference type="ARBA" id="ARBA00030776"/>
    </source>
</evidence>
<keyword evidence="6 9" id="KW-0804">Transcription</keyword>
<evidence type="ECO:0000256" key="4">
    <source>
        <dbReference type="ARBA" id="ARBA00023054"/>
    </source>
</evidence>
<sequence>MTEVVEMTREGKEELEAELEHLVTVERKENAERLKIAISYGDLSENAEYDAAKEAQAETEQRINEIEAMLRTAKVVGDDDLADDVAGIGRRVTVKNKATGEEETYTIVGITEADPFSGKISKDSPVGSNLDGHRVGDMVEFVTPGGEVKYEVLKIEKA</sequence>
<evidence type="ECO:0000256" key="1">
    <source>
        <dbReference type="ARBA" id="ARBA00008213"/>
    </source>
</evidence>
<evidence type="ECO:0000256" key="3">
    <source>
        <dbReference type="ARBA" id="ARBA00023015"/>
    </source>
</evidence>
<evidence type="ECO:0000259" key="12">
    <source>
        <dbReference type="Pfam" id="PF03449"/>
    </source>
</evidence>
<dbReference type="HAMAP" id="MF_00105">
    <property type="entry name" value="GreA_GreB"/>
    <property type="match status" value="1"/>
</dbReference>
<evidence type="ECO:0000256" key="6">
    <source>
        <dbReference type="ARBA" id="ARBA00023163"/>
    </source>
</evidence>
<comment type="function">
    <text evidence="7 9 10">Necessary for efficient RNA polymerase transcription elongation past template-encoded arresting sites. The arresting sites in DNA have the property of trapping a certain fraction of elongating RNA polymerases that pass through, resulting in locked ternary complexes. Cleavage of the nascent transcript by cleavage factors such as GreA or GreB allows the resumption of elongation from the new 3'terminus. GreA releases sequences of 2 to 3 nucleotides.</text>
</comment>
<protein>
    <recommendedName>
        <fullName evidence="2 9">Transcription elongation factor GreA</fullName>
    </recommendedName>
    <alternativeName>
        <fullName evidence="8 9">Transcript cleavage factor GreA</fullName>
    </alternativeName>
</protein>
<evidence type="ECO:0000313" key="13">
    <source>
        <dbReference type="EMBL" id="MST68889.1"/>
    </source>
</evidence>
<dbReference type="InterPro" id="IPR028624">
    <property type="entry name" value="Tscrpt_elong_fac_GreA/B"/>
</dbReference>
<dbReference type="Pfam" id="PF03449">
    <property type="entry name" value="GreA_GreB_N"/>
    <property type="match status" value="1"/>
</dbReference>
<evidence type="ECO:0000256" key="9">
    <source>
        <dbReference type="HAMAP-Rule" id="MF_00105"/>
    </source>
</evidence>
<feature type="domain" description="Transcription elongation factor GreA/GreB C-terminal" evidence="11">
    <location>
        <begin position="83"/>
        <end position="156"/>
    </location>
</feature>
<dbReference type="InterPro" id="IPR022691">
    <property type="entry name" value="Tscrpt_elong_fac_GreA/B_N"/>
</dbReference>
<evidence type="ECO:0000259" key="11">
    <source>
        <dbReference type="Pfam" id="PF01272"/>
    </source>
</evidence>
<dbReference type="SUPFAM" id="SSF46557">
    <property type="entry name" value="GreA transcript cleavage protein, N-terminal domain"/>
    <property type="match status" value="1"/>
</dbReference>
<evidence type="ECO:0000256" key="10">
    <source>
        <dbReference type="RuleBase" id="RU000556"/>
    </source>
</evidence>
<dbReference type="GO" id="GO:0003746">
    <property type="term" value="F:translation elongation factor activity"/>
    <property type="evidence" value="ECO:0007669"/>
    <property type="project" value="UniProtKB-KW"/>
</dbReference>
<dbReference type="GO" id="GO:0006354">
    <property type="term" value="P:DNA-templated transcription elongation"/>
    <property type="evidence" value="ECO:0007669"/>
    <property type="project" value="TreeGrafter"/>
</dbReference>
<name>A0A6A8M9J9_9FIRM</name>
<comment type="caution">
    <text evidence="13">The sequence shown here is derived from an EMBL/GenBank/DDBJ whole genome shotgun (WGS) entry which is preliminary data.</text>
</comment>
<dbReference type="InterPro" id="IPR018151">
    <property type="entry name" value="TF_GreA/GreB_CS"/>
</dbReference>
<dbReference type="NCBIfam" id="TIGR01462">
    <property type="entry name" value="greA"/>
    <property type="match status" value="1"/>
</dbReference>
<dbReference type="Pfam" id="PF01272">
    <property type="entry name" value="GreA_GreB"/>
    <property type="match status" value="1"/>
</dbReference>
<dbReference type="InterPro" id="IPR036953">
    <property type="entry name" value="GreA/GreB_C_sf"/>
</dbReference>
<dbReference type="GO" id="GO:0070063">
    <property type="term" value="F:RNA polymerase binding"/>
    <property type="evidence" value="ECO:0007669"/>
    <property type="project" value="InterPro"/>
</dbReference>
<dbReference type="SUPFAM" id="SSF54534">
    <property type="entry name" value="FKBP-like"/>
    <property type="match status" value="1"/>
</dbReference>
<dbReference type="InterPro" id="IPR006359">
    <property type="entry name" value="Tscrpt_elong_fac_GreA"/>
</dbReference>
<accession>A0A6A8M9J9</accession>
<evidence type="ECO:0000256" key="7">
    <source>
        <dbReference type="ARBA" id="ARBA00024916"/>
    </source>
</evidence>
<feature type="coiled-coil region" evidence="9">
    <location>
        <begin position="12"/>
        <end position="69"/>
    </location>
</feature>
<dbReference type="InterPro" id="IPR001437">
    <property type="entry name" value="Tscrpt_elong_fac_GreA/B_C"/>
</dbReference>
<keyword evidence="13" id="KW-0648">Protein biosynthesis</keyword>
<dbReference type="GO" id="GO:0003677">
    <property type="term" value="F:DNA binding"/>
    <property type="evidence" value="ECO:0007669"/>
    <property type="project" value="UniProtKB-UniRule"/>
</dbReference>
<dbReference type="PIRSF" id="PIRSF006092">
    <property type="entry name" value="GreA_GreB"/>
    <property type="match status" value="1"/>
</dbReference>
<evidence type="ECO:0000256" key="2">
    <source>
        <dbReference type="ARBA" id="ARBA00013729"/>
    </source>
</evidence>
<organism evidence="13">
    <name type="scientific">Baileyella intestinalis</name>
    <dbReference type="NCBI Taxonomy" id="2606709"/>
    <lineage>
        <taxon>Bacteria</taxon>
        <taxon>Bacillati</taxon>
        <taxon>Bacillota</taxon>
        <taxon>Clostridia</taxon>
        <taxon>Peptostreptococcales</taxon>
        <taxon>Anaerovoracaceae</taxon>
        <taxon>Baileyella</taxon>
    </lineage>
</organism>
<dbReference type="PANTHER" id="PTHR30437">
    <property type="entry name" value="TRANSCRIPTION ELONGATION FACTOR GREA"/>
    <property type="match status" value="1"/>
</dbReference>
<dbReference type="FunFam" id="3.10.50.30:FF:000001">
    <property type="entry name" value="Transcription elongation factor GreA"/>
    <property type="match status" value="1"/>
</dbReference>
<keyword evidence="5 9" id="KW-0238">DNA-binding</keyword>
<dbReference type="PANTHER" id="PTHR30437:SF4">
    <property type="entry name" value="TRANSCRIPTION ELONGATION FACTOR GREA"/>
    <property type="match status" value="1"/>
</dbReference>
<dbReference type="PROSITE" id="PS00829">
    <property type="entry name" value="GREAB_1"/>
    <property type="match status" value="1"/>
</dbReference>
<dbReference type="Gene3D" id="3.10.50.30">
    <property type="entry name" value="Transcription elongation factor, GreA/GreB, C-terminal domain"/>
    <property type="match status" value="1"/>
</dbReference>
<comment type="similarity">
    <text evidence="1 9 10">Belongs to the GreA/GreB family.</text>
</comment>
<gene>
    <name evidence="9 13" type="primary">greA</name>
    <name evidence="13" type="ORF">FYJ66_04690</name>
</gene>
<evidence type="ECO:0000256" key="5">
    <source>
        <dbReference type="ARBA" id="ARBA00023125"/>
    </source>
</evidence>
<dbReference type="InterPro" id="IPR036805">
    <property type="entry name" value="Tscrpt_elong_fac_GreA/B_N_sf"/>
</dbReference>
<reference evidence="13" key="1">
    <citation type="submission" date="2019-09" db="EMBL/GenBank/DDBJ databases">
        <title>In-depth cultivation of the pig gut microbiome towards novel bacterial diversity and tailored functional studies.</title>
        <authorList>
            <person name="Wylensek D."/>
            <person name="Hitch T.C.A."/>
            <person name="Clavel T."/>
        </authorList>
    </citation>
    <scope>NUCLEOTIDE SEQUENCE</scope>
    <source>
        <strain evidence="13">RF-744-FAT-WT-3</strain>
    </source>
</reference>
<keyword evidence="3 9" id="KW-0805">Transcription regulation</keyword>
<dbReference type="AlphaFoldDB" id="A0A6A8M9J9"/>
<dbReference type="NCBIfam" id="NF001263">
    <property type="entry name" value="PRK00226.1-4"/>
    <property type="match status" value="1"/>
</dbReference>
<dbReference type="FunFam" id="1.10.287.180:FF:000001">
    <property type="entry name" value="Transcription elongation factor GreA"/>
    <property type="match status" value="1"/>
</dbReference>
<keyword evidence="4 9" id="KW-0175">Coiled coil</keyword>
<dbReference type="EMBL" id="VUNB01000003">
    <property type="protein sequence ID" value="MST68889.1"/>
    <property type="molecule type" value="Genomic_DNA"/>
</dbReference>
<dbReference type="RefSeq" id="WP_154572356.1">
    <property type="nucleotide sequence ID" value="NZ_DBEZJY010000021.1"/>
</dbReference>